<name>A0A7T8K8D4_CALRO</name>
<dbReference type="GO" id="GO:0003676">
    <property type="term" value="F:nucleic acid binding"/>
    <property type="evidence" value="ECO:0007669"/>
    <property type="project" value="InterPro"/>
</dbReference>
<reference evidence="2" key="1">
    <citation type="submission" date="2021-01" db="EMBL/GenBank/DDBJ databases">
        <title>Caligus Genome Assembly.</title>
        <authorList>
            <person name="Gallardo-Escarate C."/>
        </authorList>
    </citation>
    <scope>NUCLEOTIDE SEQUENCE [LARGE SCALE GENOMIC DNA]</scope>
</reference>
<proteinExistence type="predicted"/>
<dbReference type="Proteomes" id="UP000595437">
    <property type="component" value="Chromosome 6"/>
</dbReference>
<dbReference type="EMBL" id="CP045895">
    <property type="protein sequence ID" value="QQP49016.1"/>
    <property type="molecule type" value="Genomic_DNA"/>
</dbReference>
<accession>A0A7T8K8D4</accession>
<organism evidence="1 2">
    <name type="scientific">Caligus rogercresseyi</name>
    <name type="common">Sea louse</name>
    <dbReference type="NCBI Taxonomy" id="217165"/>
    <lineage>
        <taxon>Eukaryota</taxon>
        <taxon>Metazoa</taxon>
        <taxon>Ecdysozoa</taxon>
        <taxon>Arthropoda</taxon>
        <taxon>Crustacea</taxon>
        <taxon>Multicrustacea</taxon>
        <taxon>Hexanauplia</taxon>
        <taxon>Copepoda</taxon>
        <taxon>Siphonostomatoida</taxon>
        <taxon>Caligidae</taxon>
        <taxon>Caligus</taxon>
    </lineage>
</organism>
<dbReference type="OrthoDB" id="9996331at2759"/>
<dbReference type="InterPro" id="IPR036397">
    <property type="entry name" value="RNaseH_sf"/>
</dbReference>
<sequence>MEVFRKKIAERIEAGDKLKDIAMRFSINVKLFREMEVPEKTMRELLKEDLGLKSLAKTRVQMLTSLQREKRVDRCRKIKNFIKNDLKGRIIVFSDEKTFSVDKYTNRRNDRYISTSTKSTDPEIRFVPRSKDPQKAMMLGFVGSDSKAFPPIWFDGSVNATTYQKALVKHVFSVLEATYGHNGYICTQDGAPVHTSKAIQKYLENILGSKGFWSKEMWPPSSPNLDPLDFSIWQHIENKACGVYHCNISDLKATVNDVWAAMDETYIRKSCSDFRKRLNLCIDAEGSIFEK</sequence>
<evidence type="ECO:0000313" key="1">
    <source>
        <dbReference type="EMBL" id="QQP49016.1"/>
    </source>
</evidence>
<dbReference type="PANTHER" id="PTHR46068">
    <property type="entry name" value="PROTEIN CBG27172"/>
    <property type="match status" value="1"/>
</dbReference>
<keyword evidence="2" id="KW-1185">Reference proteome</keyword>
<dbReference type="PANTHER" id="PTHR46068:SF1">
    <property type="entry name" value="TRANSPOSASE IS30-LIKE HTH DOMAIN-CONTAINING PROTEIN"/>
    <property type="match status" value="1"/>
</dbReference>
<protein>
    <submittedName>
        <fullName evidence="1">Transposable element tcb2 transposase</fullName>
    </submittedName>
</protein>
<gene>
    <name evidence="1" type="ORF">FKW44_009527</name>
</gene>
<dbReference type="Gene3D" id="3.30.420.10">
    <property type="entry name" value="Ribonuclease H-like superfamily/Ribonuclease H"/>
    <property type="match status" value="1"/>
</dbReference>
<evidence type="ECO:0000313" key="2">
    <source>
        <dbReference type="Proteomes" id="UP000595437"/>
    </source>
</evidence>
<dbReference type="AlphaFoldDB" id="A0A7T8K8D4"/>